<name>A0A5A7UBX9_CUCMM</name>
<evidence type="ECO:0000259" key="4">
    <source>
        <dbReference type="Pfam" id="PF14571"/>
    </source>
</evidence>
<dbReference type="Proteomes" id="UP000321393">
    <property type="component" value="Unassembled WGS sequence"/>
</dbReference>
<gene>
    <name evidence="5" type="ORF">E6C27_scaffold120G002810</name>
</gene>
<dbReference type="InterPro" id="IPR033347">
    <property type="entry name" value="Di19"/>
</dbReference>
<dbReference type="Pfam" id="PF05605">
    <property type="entry name" value="zf-Di19"/>
    <property type="match status" value="1"/>
</dbReference>
<dbReference type="PANTHER" id="PTHR31875">
    <property type="entry name" value="PROTEIN DEHYDRATION-INDUCED 19"/>
    <property type="match status" value="1"/>
</dbReference>
<sequence length="276" mass="31175">MDSDFWTSRLAAAKRQYMLQHHHQASNLDLLGIDDLEMDDDARPHFPCPFCYENFDVMSLCSHLEDEHSCETRVTVCPICSVKVMGDMLSHITLHHGHLRRRLRKISIPNSQALSLLSRDLREAHLQVLLGSSGYRTSTTNVPSATQDPFLSSLILNYPASDVEDISKSMLTSTEDVSSENVAPSPIWKSRTEKSLCFNPIQVIPSAFTTTGRAGKKDETSYWESRLYARYAFLNSLRALMKANSERQKGSIMLVGARRSAEQDKEPDHTSIQEEI</sequence>
<feature type="compositionally biased region" description="Basic and acidic residues" evidence="2">
    <location>
        <begin position="259"/>
        <end position="276"/>
    </location>
</feature>
<feature type="region of interest" description="Disordered" evidence="2">
    <location>
        <begin position="257"/>
        <end position="276"/>
    </location>
</feature>
<evidence type="ECO:0000256" key="1">
    <source>
        <dbReference type="ARBA" id="ARBA00007109"/>
    </source>
</evidence>
<dbReference type="AlphaFoldDB" id="A0A5A7UBX9"/>
<protein>
    <submittedName>
        <fullName evidence="5">Protein DEHYDRATION-INDUCED 19-like protein 4-like isoform X2</fullName>
    </submittedName>
</protein>
<feature type="domain" description="Di19 zinc-binding" evidence="3">
    <location>
        <begin position="45"/>
        <end position="97"/>
    </location>
</feature>
<accession>A0A5A7UBX9</accession>
<evidence type="ECO:0000256" key="2">
    <source>
        <dbReference type="SAM" id="MobiDB-lite"/>
    </source>
</evidence>
<dbReference type="OrthoDB" id="7873042at2759"/>
<evidence type="ECO:0000259" key="3">
    <source>
        <dbReference type="Pfam" id="PF05605"/>
    </source>
</evidence>
<dbReference type="InterPro" id="IPR008598">
    <property type="entry name" value="Di19_Zn-bd"/>
</dbReference>
<comment type="similarity">
    <text evidence="1">Belongs to the Di19 family.</text>
</comment>
<dbReference type="EMBL" id="SSTE01010327">
    <property type="protein sequence ID" value="KAA0052670.1"/>
    <property type="molecule type" value="Genomic_DNA"/>
</dbReference>
<comment type="caution">
    <text evidence="5">The sequence shown here is derived from an EMBL/GenBank/DDBJ whole genome shotgun (WGS) entry which is preliminary data.</text>
</comment>
<feature type="domain" description="Di19 C-terminal" evidence="4">
    <location>
        <begin position="114"/>
        <end position="195"/>
    </location>
</feature>
<dbReference type="Pfam" id="PF14571">
    <property type="entry name" value="Di19_C"/>
    <property type="match status" value="1"/>
</dbReference>
<dbReference type="InterPro" id="IPR027935">
    <property type="entry name" value="Di19_C"/>
</dbReference>
<reference evidence="5 6" key="1">
    <citation type="submission" date="2019-08" db="EMBL/GenBank/DDBJ databases">
        <title>Draft genome sequences of two oriental melons (Cucumis melo L. var makuwa).</title>
        <authorList>
            <person name="Kwon S.-Y."/>
        </authorList>
    </citation>
    <scope>NUCLEOTIDE SEQUENCE [LARGE SCALE GENOMIC DNA]</scope>
    <source>
        <strain evidence="6">cv. SW 3</strain>
        <tissue evidence="5">Leaf</tissue>
    </source>
</reference>
<dbReference type="STRING" id="1194695.A0A5A7UBX9"/>
<organism evidence="5 6">
    <name type="scientific">Cucumis melo var. makuwa</name>
    <name type="common">Oriental melon</name>
    <dbReference type="NCBI Taxonomy" id="1194695"/>
    <lineage>
        <taxon>Eukaryota</taxon>
        <taxon>Viridiplantae</taxon>
        <taxon>Streptophyta</taxon>
        <taxon>Embryophyta</taxon>
        <taxon>Tracheophyta</taxon>
        <taxon>Spermatophyta</taxon>
        <taxon>Magnoliopsida</taxon>
        <taxon>eudicotyledons</taxon>
        <taxon>Gunneridae</taxon>
        <taxon>Pentapetalae</taxon>
        <taxon>rosids</taxon>
        <taxon>fabids</taxon>
        <taxon>Cucurbitales</taxon>
        <taxon>Cucurbitaceae</taxon>
        <taxon>Benincaseae</taxon>
        <taxon>Cucumis</taxon>
    </lineage>
</organism>
<proteinExistence type="inferred from homology"/>
<evidence type="ECO:0000313" key="6">
    <source>
        <dbReference type="Proteomes" id="UP000321393"/>
    </source>
</evidence>
<dbReference type="PANTHER" id="PTHR31875:SF6">
    <property type="entry name" value="PROTEIN DEHYDRATION-INDUCED 19"/>
    <property type="match status" value="1"/>
</dbReference>
<evidence type="ECO:0000313" key="5">
    <source>
        <dbReference type="EMBL" id="KAA0052670.1"/>
    </source>
</evidence>